<proteinExistence type="predicted"/>
<keyword evidence="6" id="KW-0949">S-adenosyl-L-methionine</keyword>
<feature type="region of interest" description="Disordered" evidence="8">
    <location>
        <begin position="660"/>
        <end position="679"/>
    </location>
</feature>
<reference evidence="12" key="1">
    <citation type="journal article" date="2020" name="Stud. Mycol.">
        <title>101 Dothideomycetes genomes: a test case for predicting lifestyles and emergence of pathogens.</title>
        <authorList>
            <person name="Haridas S."/>
            <person name="Albert R."/>
            <person name="Binder M."/>
            <person name="Bloem J."/>
            <person name="Labutti K."/>
            <person name="Salamov A."/>
            <person name="Andreopoulos B."/>
            <person name="Baker S."/>
            <person name="Barry K."/>
            <person name="Bills G."/>
            <person name="Bluhm B."/>
            <person name="Cannon C."/>
            <person name="Castanera R."/>
            <person name="Culley D."/>
            <person name="Daum C."/>
            <person name="Ezra D."/>
            <person name="Gonzalez J."/>
            <person name="Henrissat B."/>
            <person name="Kuo A."/>
            <person name="Liang C."/>
            <person name="Lipzen A."/>
            <person name="Lutzoni F."/>
            <person name="Magnuson J."/>
            <person name="Mondo S."/>
            <person name="Nolan M."/>
            <person name="Ohm R."/>
            <person name="Pangilinan J."/>
            <person name="Park H.-J."/>
            <person name="Ramirez L."/>
            <person name="Alfaro M."/>
            <person name="Sun H."/>
            <person name="Tritt A."/>
            <person name="Yoshinaga Y."/>
            <person name="Zwiers L.-H."/>
            <person name="Turgeon B."/>
            <person name="Goodwin S."/>
            <person name="Spatafora J."/>
            <person name="Crous P."/>
            <person name="Grigoriev I."/>
        </authorList>
    </citation>
    <scope>NUCLEOTIDE SEQUENCE</scope>
    <source>
        <strain evidence="12">CBS 260.36</strain>
    </source>
</reference>
<feature type="region of interest" description="Disordered" evidence="8">
    <location>
        <begin position="695"/>
        <end position="721"/>
    </location>
</feature>
<feature type="compositionally biased region" description="Polar residues" evidence="8">
    <location>
        <begin position="64"/>
        <end position="77"/>
    </location>
</feature>
<dbReference type="EMBL" id="ML996083">
    <property type="protein sequence ID" value="KAF2155136.1"/>
    <property type="molecule type" value="Genomic_DNA"/>
</dbReference>
<keyword evidence="13" id="KW-1185">Reference proteome</keyword>
<dbReference type="GO" id="GO:0005634">
    <property type="term" value="C:nucleus"/>
    <property type="evidence" value="ECO:0007669"/>
    <property type="project" value="UniProtKB-SubCell"/>
</dbReference>
<dbReference type="SMART" id="SM00317">
    <property type="entry name" value="SET"/>
    <property type="match status" value="1"/>
</dbReference>
<protein>
    <submittedName>
        <fullName evidence="12">SET domain-containing protein</fullName>
    </submittedName>
</protein>
<keyword evidence="7" id="KW-0539">Nucleus</keyword>
<feature type="compositionally biased region" description="Low complexity" evidence="8">
    <location>
        <begin position="9"/>
        <end position="19"/>
    </location>
</feature>
<dbReference type="PROSITE" id="PS50280">
    <property type="entry name" value="SET"/>
    <property type="match status" value="1"/>
</dbReference>
<dbReference type="SUPFAM" id="SSF82199">
    <property type="entry name" value="SET domain"/>
    <property type="match status" value="1"/>
</dbReference>
<dbReference type="GO" id="GO:0042054">
    <property type="term" value="F:histone methyltransferase activity"/>
    <property type="evidence" value="ECO:0007669"/>
    <property type="project" value="InterPro"/>
</dbReference>
<evidence type="ECO:0000256" key="5">
    <source>
        <dbReference type="ARBA" id="ARBA00022679"/>
    </source>
</evidence>
<dbReference type="GO" id="GO:0032259">
    <property type="term" value="P:methylation"/>
    <property type="evidence" value="ECO:0007669"/>
    <property type="project" value="UniProtKB-KW"/>
</dbReference>
<comment type="caution">
    <text evidence="12">The sequence shown here is derived from an EMBL/GenBank/DDBJ whole genome shotgun (WGS) entry which is preliminary data.</text>
</comment>
<evidence type="ECO:0000256" key="2">
    <source>
        <dbReference type="ARBA" id="ARBA00004286"/>
    </source>
</evidence>
<evidence type="ECO:0000259" key="11">
    <source>
        <dbReference type="PROSITE" id="PS51215"/>
    </source>
</evidence>
<feature type="domain" description="SET" evidence="9">
    <location>
        <begin position="434"/>
        <end position="550"/>
    </location>
</feature>
<feature type="domain" description="AWS" evidence="11">
    <location>
        <begin position="370"/>
        <end position="423"/>
    </location>
</feature>
<dbReference type="Gene3D" id="2.170.270.10">
    <property type="entry name" value="SET domain"/>
    <property type="match status" value="1"/>
</dbReference>
<feature type="region of interest" description="Disordered" evidence="8">
    <location>
        <begin position="1"/>
        <end position="20"/>
    </location>
</feature>
<dbReference type="InterPro" id="IPR050777">
    <property type="entry name" value="SET2_Histone-Lys_MeTrsfase"/>
</dbReference>
<dbReference type="InterPro" id="IPR001214">
    <property type="entry name" value="SET_dom"/>
</dbReference>
<dbReference type="InterPro" id="IPR003616">
    <property type="entry name" value="Post-SET_dom"/>
</dbReference>
<accession>A0A9P4J5S7</accession>
<dbReference type="Pfam" id="PF17907">
    <property type="entry name" value="AWS"/>
    <property type="match status" value="1"/>
</dbReference>
<evidence type="ECO:0000256" key="7">
    <source>
        <dbReference type="ARBA" id="ARBA00023242"/>
    </source>
</evidence>
<dbReference type="Proteomes" id="UP000799439">
    <property type="component" value="Unassembled WGS sequence"/>
</dbReference>
<evidence type="ECO:0000256" key="1">
    <source>
        <dbReference type="ARBA" id="ARBA00004123"/>
    </source>
</evidence>
<organism evidence="12 13">
    <name type="scientific">Myriangium duriaei CBS 260.36</name>
    <dbReference type="NCBI Taxonomy" id="1168546"/>
    <lineage>
        <taxon>Eukaryota</taxon>
        <taxon>Fungi</taxon>
        <taxon>Dikarya</taxon>
        <taxon>Ascomycota</taxon>
        <taxon>Pezizomycotina</taxon>
        <taxon>Dothideomycetes</taxon>
        <taxon>Dothideomycetidae</taxon>
        <taxon>Myriangiales</taxon>
        <taxon>Myriangiaceae</taxon>
        <taxon>Myriangium</taxon>
    </lineage>
</organism>
<dbReference type="InterPro" id="IPR006560">
    <property type="entry name" value="AWS_dom"/>
</dbReference>
<keyword evidence="5" id="KW-0808">Transferase</keyword>
<evidence type="ECO:0000259" key="10">
    <source>
        <dbReference type="PROSITE" id="PS50868"/>
    </source>
</evidence>
<keyword evidence="4" id="KW-0489">Methyltransferase</keyword>
<evidence type="ECO:0000256" key="6">
    <source>
        <dbReference type="ARBA" id="ARBA00022691"/>
    </source>
</evidence>
<comment type="subcellular location">
    <subcellularLocation>
        <location evidence="2">Chromosome</location>
    </subcellularLocation>
    <subcellularLocation>
        <location evidence="1">Nucleus</location>
    </subcellularLocation>
</comment>
<sequence>MATPERLTRSASRSSSTSTIMSNIDVAMSESGSSVAEHLSPLPTPATSVTDGSAGDAASEKPETSTISRDVSAQPDVSTARRSVRSRSSIESYNLAKLSGLKHGKRIPKVKESRSFSGDTLVNDLSLDTTESPQQRRRVLEGQVEKALQMDWQVGDLASDVRPASTPAASIKRRKSVSLEKLTKAAGKLSSALGKRSRESLSSKSGARESSSTRQSLPRQSSRKSDIVVKVQDVEDEQELERIERPTKKPRLLDTIVEITSSLGWRAPVKKGTKTWLTQGLYCGQQEDAKATVSDSRKSDVLATSHSAPGLSRRYLPLPMFSAATRESDFHLTYDLFAPLRRKENPKEWKKLSRNSFTPSAKEVWRSKKMDRSMCLCRPPAPHSPEEGCDENCINRHMLYECDENNCALGPELCTNRAFADLAKRTKKGNEFDIGVEIIKTPECGYGLRANRSFAPGQIIIEYCGEVISQEESDRRMNEVYKDNNAYYLMEFDQGMIIDATKGNIARFVNHSCQPNCKMEKRIVKGEPKMALFAGRNGVKTGEELSYDYNFDNFSALNVLDCRCGAELCRGKLERRDAKKEKETLAASLKRKLLEATTGVPEPPPEKVVLKKRKTGRWTKGWSYVDPEMEALRLKEDALENGRAIDGRALEILKEQAIKEDEKADASATGSKGGRSSRAAGLAAKAKLVERASSVRSVLSRKKVDPDEVQEKKGRRKSVLGRAAGALKSAAGVSPKVEDESPPAATEKRFSFEVTKPLLPAEAEPATKKKTRSVKSLRQSTLGFQPASEEKPKLPVLPAALHEDEDVLEMVLGYGGAARGGA</sequence>
<feature type="compositionally biased region" description="Basic and acidic residues" evidence="8">
    <location>
        <begin position="702"/>
        <end position="712"/>
    </location>
</feature>
<evidence type="ECO:0000256" key="8">
    <source>
        <dbReference type="SAM" id="MobiDB-lite"/>
    </source>
</evidence>
<evidence type="ECO:0000256" key="4">
    <source>
        <dbReference type="ARBA" id="ARBA00022603"/>
    </source>
</evidence>
<dbReference type="Pfam" id="PF00856">
    <property type="entry name" value="SET"/>
    <property type="match status" value="1"/>
</dbReference>
<feature type="region of interest" description="Disordered" evidence="8">
    <location>
        <begin position="763"/>
        <end position="790"/>
    </location>
</feature>
<feature type="region of interest" description="Disordered" evidence="8">
    <location>
        <begin position="188"/>
        <end position="229"/>
    </location>
</feature>
<dbReference type="GO" id="GO:0005694">
    <property type="term" value="C:chromosome"/>
    <property type="evidence" value="ECO:0007669"/>
    <property type="project" value="UniProtKB-SubCell"/>
</dbReference>
<gene>
    <name evidence="12" type="ORF">K461DRAFT_276325</name>
</gene>
<dbReference type="OrthoDB" id="422362at2759"/>
<evidence type="ECO:0000313" key="13">
    <source>
        <dbReference type="Proteomes" id="UP000799439"/>
    </source>
</evidence>
<dbReference type="InterPro" id="IPR046341">
    <property type="entry name" value="SET_dom_sf"/>
</dbReference>
<feature type="compositionally biased region" description="Polar residues" evidence="8">
    <location>
        <begin position="202"/>
        <end position="220"/>
    </location>
</feature>
<dbReference type="AlphaFoldDB" id="A0A9P4J5S7"/>
<evidence type="ECO:0000259" key="9">
    <source>
        <dbReference type="PROSITE" id="PS50280"/>
    </source>
</evidence>
<dbReference type="PANTHER" id="PTHR22884">
    <property type="entry name" value="SET DOMAIN PROTEINS"/>
    <property type="match status" value="1"/>
</dbReference>
<dbReference type="PROSITE" id="PS51215">
    <property type="entry name" value="AWS"/>
    <property type="match status" value="1"/>
</dbReference>
<feature type="compositionally biased region" description="Low complexity" evidence="8">
    <location>
        <begin position="666"/>
        <end position="679"/>
    </location>
</feature>
<evidence type="ECO:0000313" key="12">
    <source>
        <dbReference type="EMBL" id="KAF2155136.1"/>
    </source>
</evidence>
<name>A0A9P4J5S7_9PEZI</name>
<dbReference type="PROSITE" id="PS50868">
    <property type="entry name" value="POST_SET"/>
    <property type="match status" value="1"/>
</dbReference>
<feature type="domain" description="Post-SET" evidence="10">
    <location>
        <begin position="558"/>
        <end position="574"/>
    </location>
</feature>
<keyword evidence="3" id="KW-0158">Chromosome</keyword>
<evidence type="ECO:0000256" key="3">
    <source>
        <dbReference type="ARBA" id="ARBA00022454"/>
    </source>
</evidence>
<feature type="region of interest" description="Disordered" evidence="8">
    <location>
        <begin position="28"/>
        <end position="89"/>
    </location>
</feature>